<dbReference type="InterPro" id="IPR030923">
    <property type="entry name" value="LptG"/>
</dbReference>
<evidence type="ECO:0000256" key="3">
    <source>
        <dbReference type="ARBA" id="ARBA00022692"/>
    </source>
</evidence>
<reference evidence="7" key="1">
    <citation type="journal article" date="2015" name="ISME J.">
        <title>Aquifer environment selects for microbial species cohorts in sediment and groundwater.</title>
        <authorList>
            <person name="Hug L.A."/>
            <person name="Thomas B.C."/>
            <person name="Brown C.T."/>
            <person name="Frischkorn K.R."/>
            <person name="Williams K.H."/>
            <person name="Tringe S.G."/>
            <person name="Banfield J.F."/>
        </authorList>
    </citation>
    <scope>NUCLEOTIDE SEQUENCE</scope>
</reference>
<keyword evidence="2" id="KW-1003">Cell membrane</keyword>
<accession>A0A0H4T580</accession>
<dbReference type="NCBIfam" id="TIGR04408">
    <property type="entry name" value="LptG_lptG"/>
    <property type="match status" value="1"/>
</dbReference>
<sequence>MKKADLLVSFPLGSLLDRYLIAGFLKIFALSLLCLTALYLVVDFFDRIENLLKAGAPLWTSLRYFLYKLPLLISRVVGFAALFSTLFFLGTLSRNQEITAMRSSGLSLRRISLPLLLCSLFLALLVFFCNEALVPIFTRKAQDIYKTEVRKKPLRSVLGTEDFWIPGAGSFIRVDHFDTRENTLKGVSVFLLHRDFSLSGLIEAPTARWNGARWEAKEATEWTFLPNGQMRRRRLDVSVPLSETPEDLKLFIREPEEFSLFELRKQIADLRGKGIDTKEYEVDLQIKFALPLLSPLLVLLGIPFALKHGPSGGMALSFGISLLVGLGYWFLTAFSVSLGHSGAVNPWIAAWVPNLTLALIGFFFSLAED</sequence>
<dbReference type="GO" id="GO:0055085">
    <property type="term" value="P:transmembrane transport"/>
    <property type="evidence" value="ECO:0007669"/>
    <property type="project" value="InterPro"/>
</dbReference>
<feature type="transmembrane region" description="Helical" evidence="6">
    <location>
        <begin position="113"/>
        <end position="137"/>
    </location>
</feature>
<dbReference type="GO" id="GO:0043190">
    <property type="term" value="C:ATP-binding cassette (ABC) transporter complex"/>
    <property type="evidence" value="ECO:0007669"/>
    <property type="project" value="InterPro"/>
</dbReference>
<feature type="transmembrane region" description="Helical" evidence="6">
    <location>
        <begin position="313"/>
        <end position="336"/>
    </location>
</feature>
<dbReference type="PANTHER" id="PTHR33529">
    <property type="entry name" value="SLR0882 PROTEIN-RELATED"/>
    <property type="match status" value="1"/>
</dbReference>
<protein>
    <submittedName>
        <fullName evidence="7">Permease</fullName>
    </submittedName>
</protein>
<name>A0A0H4T580_9DELT</name>
<dbReference type="InterPro" id="IPR005495">
    <property type="entry name" value="LptG/LptF_permease"/>
</dbReference>
<keyword evidence="4 6" id="KW-1133">Transmembrane helix</keyword>
<evidence type="ECO:0000256" key="1">
    <source>
        <dbReference type="ARBA" id="ARBA00004651"/>
    </source>
</evidence>
<evidence type="ECO:0000313" key="7">
    <source>
        <dbReference type="EMBL" id="AKQ01582.1"/>
    </source>
</evidence>
<proteinExistence type="predicted"/>
<dbReference type="EMBL" id="KT006970">
    <property type="protein sequence ID" value="AKQ01582.1"/>
    <property type="molecule type" value="Genomic_DNA"/>
</dbReference>
<dbReference type="AlphaFoldDB" id="A0A0H4T580"/>
<comment type="subcellular location">
    <subcellularLocation>
        <location evidence="1">Cell membrane</location>
        <topology evidence="1">Multi-pass membrane protein</topology>
    </subcellularLocation>
</comment>
<keyword evidence="5 6" id="KW-0472">Membrane</keyword>
<feature type="transmembrane region" description="Helical" evidence="6">
    <location>
        <begin position="348"/>
        <end position="367"/>
    </location>
</feature>
<feature type="transmembrane region" description="Helical" evidence="6">
    <location>
        <begin position="288"/>
        <end position="306"/>
    </location>
</feature>
<feature type="transmembrane region" description="Helical" evidence="6">
    <location>
        <begin position="72"/>
        <end position="92"/>
    </location>
</feature>
<evidence type="ECO:0000256" key="5">
    <source>
        <dbReference type="ARBA" id="ARBA00023136"/>
    </source>
</evidence>
<evidence type="ECO:0000256" key="4">
    <source>
        <dbReference type="ARBA" id="ARBA00022989"/>
    </source>
</evidence>
<feature type="transmembrane region" description="Helical" evidence="6">
    <location>
        <begin position="20"/>
        <end position="42"/>
    </location>
</feature>
<evidence type="ECO:0000256" key="2">
    <source>
        <dbReference type="ARBA" id="ARBA00022475"/>
    </source>
</evidence>
<dbReference type="PANTHER" id="PTHR33529:SF6">
    <property type="entry name" value="YJGP_YJGQ FAMILY PERMEASE"/>
    <property type="match status" value="1"/>
</dbReference>
<dbReference type="GO" id="GO:0015920">
    <property type="term" value="P:lipopolysaccharide transport"/>
    <property type="evidence" value="ECO:0007669"/>
    <property type="project" value="TreeGrafter"/>
</dbReference>
<dbReference type="Pfam" id="PF03739">
    <property type="entry name" value="LptF_LptG"/>
    <property type="match status" value="1"/>
</dbReference>
<keyword evidence="3 6" id="KW-0812">Transmembrane</keyword>
<evidence type="ECO:0000256" key="6">
    <source>
        <dbReference type="SAM" id="Phobius"/>
    </source>
</evidence>
<organism evidence="7">
    <name type="scientific">uncultured delta proteobacterium Rifle_16ft_4_minimus_1997</name>
    <dbReference type="NCBI Taxonomy" id="1665176"/>
    <lineage>
        <taxon>Bacteria</taxon>
        <taxon>Deltaproteobacteria</taxon>
        <taxon>environmental samples</taxon>
    </lineage>
</organism>